<proteinExistence type="predicted"/>
<dbReference type="EMBL" id="BKCJ010001946">
    <property type="protein sequence ID" value="GEU45163.1"/>
    <property type="molecule type" value="Genomic_DNA"/>
</dbReference>
<dbReference type="AlphaFoldDB" id="A0A6L2K707"/>
<comment type="caution">
    <text evidence="1">The sequence shown here is derived from an EMBL/GenBank/DDBJ whole genome shotgun (WGS) entry which is preliminary data.</text>
</comment>
<gene>
    <name evidence="1" type="ORF">Tci_017141</name>
</gene>
<reference evidence="1" key="1">
    <citation type="journal article" date="2019" name="Sci. Rep.">
        <title>Draft genome of Tanacetum cinerariifolium, the natural source of mosquito coil.</title>
        <authorList>
            <person name="Yamashiro T."/>
            <person name="Shiraishi A."/>
            <person name="Satake H."/>
            <person name="Nakayama K."/>
        </authorList>
    </citation>
    <scope>NUCLEOTIDE SEQUENCE</scope>
</reference>
<evidence type="ECO:0000313" key="1">
    <source>
        <dbReference type="EMBL" id="GEU45163.1"/>
    </source>
</evidence>
<accession>A0A6L2K707</accession>
<protein>
    <submittedName>
        <fullName evidence="1">Uncharacterized protein</fullName>
    </submittedName>
</protein>
<organism evidence="1">
    <name type="scientific">Tanacetum cinerariifolium</name>
    <name type="common">Dalmatian daisy</name>
    <name type="synonym">Chrysanthemum cinerariifolium</name>
    <dbReference type="NCBI Taxonomy" id="118510"/>
    <lineage>
        <taxon>Eukaryota</taxon>
        <taxon>Viridiplantae</taxon>
        <taxon>Streptophyta</taxon>
        <taxon>Embryophyta</taxon>
        <taxon>Tracheophyta</taxon>
        <taxon>Spermatophyta</taxon>
        <taxon>Magnoliopsida</taxon>
        <taxon>eudicotyledons</taxon>
        <taxon>Gunneridae</taxon>
        <taxon>Pentapetalae</taxon>
        <taxon>asterids</taxon>
        <taxon>campanulids</taxon>
        <taxon>Asterales</taxon>
        <taxon>Asteraceae</taxon>
        <taxon>Asteroideae</taxon>
        <taxon>Anthemideae</taxon>
        <taxon>Anthemidinae</taxon>
        <taxon>Tanacetum</taxon>
    </lineage>
</organism>
<sequence>MLDLVQQNRTPRFHMRTPDDVIRIKGDGVNDASALKKGDIHIVDADNTDTTRGASMAKDVAGYVKDATMGSVSDKSKMAKDVADYHILKPITKSISVGYVADATCRVFITVNKRSYDDAKIEIVANEKDSRDKKNWLISTHLWNTDENLEVLLSQKRRHLLLARRSEDGEGNFSSQFTGNVLRSS</sequence>
<name>A0A6L2K707_TANCI</name>